<reference evidence="3" key="1">
    <citation type="submission" date="2015-06" db="EMBL/GenBank/DDBJ databases">
        <authorList>
            <person name="Urmite Genomes"/>
        </authorList>
    </citation>
    <scope>NUCLEOTIDE SEQUENCE [LARGE SCALE GENOMIC DNA]</scope>
    <source>
        <strain evidence="3">CSUR P1867</strain>
    </source>
</reference>
<dbReference type="InterPro" id="IPR039561">
    <property type="entry name" value="Peptidase_M15C"/>
</dbReference>
<dbReference type="Pfam" id="PF13539">
    <property type="entry name" value="Peptidase_M15_4"/>
    <property type="match status" value="1"/>
</dbReference>
<evidence type="ECO:0000259" key="1">
    <source>
        <dbReference type="Pfam" id="PF13539"/>
    </source>
</evidence>
<dbReference type="CDD" id="cd14845">
    <property type="entry name" value="L-Ala-D-Glu_peptidase_like"/>
    <property type="match status" value="1"/>
</dbReference>
<organism evidence="2 3">
    <name type="scientific">Proteus penneri</name>
    <dbReference type="NCBI Taxonomy" id="102862"/>
    <lineage>
        <taxon>Bacteria</taxon>
        <taxon>Pseudomonadati</taxon>
        <taxon>Pseudomonadota</taxon>
        <taxon>Gammaproteobacteria</taxon>
        <taxon>Enterobacterales</taxon>
        <taxon>Morganellaceae</taxon>
        <taxon>Proteus</taxon>
    </lineage>
</organism>
<dbReference type="RefSeq" id="WP_072064414.1">
    <property type="nucleotide sequence ID" value="NZ_CVRY01000005.1"/>
</dbReference>
<evidence type="ECO:0000313" key="2">
    <source>
        <dbReference type="EMBL" id="CRL63786.1"/>
    </source>
</evidence>
<dbReference type="AlphaFoldDB" id="A0A0G4QDU4"/>
<evidence type="ECO:0000313" key="3">
    <source>
        <dbReference type="Proteomes" id="UP000183920"/>
    </source>
</evidence>
<dbReference type="Gene3D" id="3.30.1380.10">
    <property type="match status" value="1"/>
</dbReference>
<gene>
    <name evidence="2" type="primary">cwlK</name>
    <name evidence="2" type="ORF">BN1804_02666</name>
</gene>
<proteinExistence type="predicted"/>
<dbReference type="GO" id="GO:0008233">
    <property type="term" value="F:peptidase activity"/>
    <property type="evidence" value="ECO:0007669"/>
    <property type="project" value="InterPro"/>
</dbReference>
<protein>
    <submittedName>
        <fullName evidence="2">Peptidoglycan L-alanyl-D-glutamate endopeptidase CwlK</fullName>
    </submittedName>
</protein>
<dbReference type="Proteomes" id="UP000183920">
    <property type="component" value="Unassembled WGS sequence"/>
</dbReference>
<sequence>MNTYTLSQRSQNNLKDVHQDLVRVVHLALTFSPYDFVVIEGVRSLERQKALIKEGKSKTLNSRHLTGHAVDIVPLVNGAIPWQDWSAFESVSKAMKQASSQLGVSINWGGNWVSFRDGPHYELCREAYP</sequence>
<dbReference type="SUPFAM" id="SSF55166">
    <property type="entry name" value="Hedgehog/DD-peptidase"/>
    <property type="match status" value="1"/>
</dbReference>
<feature type="domain" description="Peptidase M15C" evidence="1">
    <location>
        <begin position="56"/>
        <end position="123"/>
    </location>
</feature>
<name>A0A0G4QDU4_9GAMM</name>
<accession>A0A0G4QDU4</accession>
<dbReference type="InterPro" id="IPR009045">
    <property type="entry name" value="Zn_M74/Hedgehog-like"/>
</dbReference>
<dbReference type="EMBL" id="CVRY01000005">
    <property type="protein sequence ID" value="CRL63786.1"/>
    <property type="molecule type" value="Genomic_DNA"/>
</dbReference>